<feature type="region of interest" description="Disordered" evidence="1">
    <location>
        <begin position="312"/>
        <end position="344"/>
    </location>
</feature>
<evidence type="ECO:0000313" key="3">
    <source>
        <dbReference type="Proteomes" id="UP000320762"/>
    </source>
</evidence>
<dbReference type="AlphaFoldDB" id="A0A550BZE0"/>
<keyword evidence="3" id="KW-1185">Reference proteome</keyword>
<dbReference type="EMBL" id="VDMD01000041">
    <property type="protein sequence ID" value="TRM57917.1"/>
    <property type="molecule type" value="Genomic_DNA"/>
</dbReference>
<feature type="compositionally biased region" description="Low complexity" evidence="1">
    <location>
        <begin position="323"/>
        <end position="334"/>
    </location>
</feature>
<evidence type="ECO:0000256" key="1">
    <source>
        <dbReference type="SAM" id="MobiDB-lite"/>
    </source>
</evidence>
<proteinExistence type="predicted"/>
<dbReference type="OrthoDB" id="3042267at2759"/>
<comment type="caution">
    <text evidence="2">The sequence shown here is derived from an EMBL/GenBank/DDBJ whole genome shotgun (WGS) entry which is preliminary data.</text>
</comment>
<name>A0A550BZE0_9AGAR</name>
<protein>
    <submittedName>
        <fullName evidence="2">Uncharacterized protein</fullName>
    </submittedName>
</protein>
<evidence type="ECO:0000313" key="2">
    <source>
        <dbReference type="EMBL" id="TRM57917.1"/>
    </source>
</evidence>
<dbReference type="Proteomes" id="UP000320762">
    <property type="component" value="Unassembled WGS sequence"/>
</dbReference>
<accession>A0A550BZE0</accession>
<organism evidence="2 3">
    <name type="scientific">Schizophyllum amplum</name>
    <dbReference type="NCBI Taxonomy" id="97359"/>
    <lineage>
        <taxon>Eukaryota</taxon>
        <taxon>Fungi</taxon>
        <taxon>Dikarya</taxon>
        <taxon>Basidiomycota</taxon>
        <taxon>Agaricomycotina</taxon>
        <taxon>Agaricomycetes</taxon>
        <taxon>Agaricomycetidae</taxon>
        <taxon>Agaricales</taxon>
        <taxon>Schizophyllaceae</taxon>
        <taxon>Schizophyllum</taxon>
    </lineage>
</organism>
<feature type="region of interest" description="Disordered" evidence="1">
    <location>
        <begin position="1"/>
        <end position="22"/>
    </location>
</feature>
<sequence>MKSEEMSTDVAPPTFDEWTKDKPQIVDPSMPISLKHKMNIDIETANIDSRETTWLCINQPAKHPHLGARIRPLYAYTETEKKILLHDKSLDWNKLPSFLRTELSLRLAEEKTQAEQMGDALKLGWATEPSQQTPLSQYLEPAIPPLYRAMLLAGCRIPLTWFTDHYMELACDVARLVTKDVTLLTKEDKLLTVTVIDVERMLRERAWPDDLGSHSLTLSTWQSARENFLRVCHTLADPSDATDGKTNITAELTRHFAHFAQELGTEYCVNCDYMRNFGNWYPVERALRMEIFQKRVFNRDVWQNRVIPVMDFAEPPRPPARTNYNNPNQAYSNNHSGSRKRRHR</sequence>
<gene>
    <name evidence="2" type="ORF">BD626DRAFT_513305</name>
</gene>
<reference evidence="2 3" key="1">
    <citation type="journal article" date="2019" name="New Phytol.">
        <title>Comparative genomics reveals unique wood-decay strategies and fruiting body development in the Schizophyllaceae.</title>
        <authorList>
            <person name="Almasi E."/>
            <person name="Sahu N."/>
            <person name="Krizsan K."/>
            <person name="Balint B."/>
            <person name="Kovacs G.M."/>
            <person name="Kiss B."/>
            <person name="Cseklye J."/>
            <person name="Drula E."/>
            <person name="Henrissat B."/>
            <person name="Nagy I."/>
            <person name="Chovatia M."/>
            <person name="Adam C."/>
            <person name="LaButti K."/>
            <person name="Lipzen A."/>
            <person name="Riley R."/>
            <person name="Grigoriev I.V."/>
            <person name="Nagy L.G."/>
        </authorList>
    </citation>
    <scope>NUCLEOTIDE SEQUENCE [LARGE SCALE GENOMIC DNA]</scope>
    <source>
        <strain evidence="2 3">NL-1724</strain>
    </source>
</reference>